<evidence type="ECO:0000313" key="10">
    <source>
        <dbReference type="EMBL" id="THW61657.1"/>
    </source>
</evidence>
<dbReference type="PANTHER" id="PTHR10030">
    <property type="entry name" value="ALPHA-L-FUCOSIDASE"/>
    <property type="match status" value="1"/>
</dbReference>
<dbReference type="Pfam" id="PF16757">
    <property type="entry name" value="Fucosidase_C"/>
    <property type="match status" value="1"/>
</dbReference>
<dbReference type="InterPro" id="IPR057739">
    <property type="entry name" value="Glyco_hydro_29_N"/>
</dbReference>
<evidence type="ECO:0000256" key="4">
    <source>
        <dbReference type="ARBA" id="ARBA00022729"/>
    </source>
</evidence>
<proteinExistence type="inferred from homology"/>
<evidence type="ECO:0000313" key="9">
    <source>
        <dbReference type="EMBL" id="THV75282.1"/>
    </source>
</evidence>
<dbReference type="InterPro" id="IPR031919">
    <property type="entry name" value="Fucosidase_C"/>
</dbReference>
<dbReference type="SMART" id="SM00812">
    <property type="entry name" value="Alpha_L_fucos"/>
    <property type="match status" value="1"/>
</dbReference>
<dbReference type="PANTHER" id="PTHR10030:SF37">
    <property type="entry name" value="ALPHA-L-FUCOSIDASE-RELATED"/>
    <property type="match status" value="1"/>
</dbReference>
<dbReference type="EMBL" id="QZAF01000042">
    <property type="protein sequence ID" value="THV75282.1"/>
    <property type="molecule type" value="Genomic_DNA"/>
</dbReference>
<evidence type="ECO:0000313" key="11">
    <source>
        <dbReference type="Proteomes" id="UP000304951"/>
    </source>
</evidence>
<dbReference type="GO" id="GO:0006004">
    <property type="term" value="P:fucose metabolic process"/>
    <property type="evidence" value="ECO:0007669"/>
    <property type="project" value="InterPro"/>
</dbReference>
<sequence>MLLLWCLRYRLIVTLEDKDDDWMGHIKAWCIVLAVNAAASLATPVRPRALVSKSTPIDLTAYFNNKAFGTYPGEAAFDPLNQSYPAPGVALNGSYSSTQTGIIYDFPGYRGPRKPDNVLCTGQVIDVPERNYFSASILVASDVELETVSDNLTFTYHDNTTSTSELRSEPWFAFLTINRGEIILPYRYTSNDTNFNTTHIYEYSYALQSDKALASISLPTTTNTTTGRLHVFAVSLWEGSGVSVQSVRPTQKWIGNGTQIVEVTVNNAGTECVSGAGLNITLSGGNITAANPGFLKRLCPGDQKRVNVGIKGVSKSPVSVTLNDGSLQQSQSFHGLELGLSAWSTDLDSLAQHEAPDWYDGAKFGIFIHWGPYAVPGWGNSTPHESYAEWFWWYTTHHPEADASDFYDYRLRTFGPDWNYDDSFVNYTASKFDPKAWVDLFADAGAKYFVFTTKHHDGFANFDTGVTSNRSSIHYGPKRDILGELFDAAAEHQPSLRRGTYFSLPEWFNPDFGPYGFSQLATDSSTSWPGMLATNPYTGLDEPYTGHVPVNDFIADVMVPQMEILAYNYSTDIMWCDCGAANGTADFAADWWNKARAQDRQVTMNSRCGLAHTADFDTPEYATFSTVQARKWESNQGMDPYSYGYNRATSPSAYMNASTIVYDLVDMVSKNGNFLLDIGPRADGSLVKEEEDNLREAGKWINTHAEAIFNTTYWFITPESGSLRFTQTNDAFYILSLEKPMNGTLVIDAPIPILEGDELSAVGVGNGTSLTWEKVADGLRIDVPQSIIKEEEYCWVFKVEYRSLS</sequence>
<dbReference type="GO" id="GO:0004560">
    <property type="term" value="F:alpha-L-fucosidase activity"/>
    <property type="evidence" value="ECO:0007669"/>
    <property type="project" value="UniProtKB-EC"/>
</dbReference>
<evidence type="ECO:0000259" key="8">
    <source>
        <dbReference type="Pfam" id="PF16757"/>
    </source>
</evidence>
<feature type="domain" description="Glycoside hydrolase family 29 N-terminal" evidence="7">
    <location>
        <begin position="344"/>
        <end position="706"/>
    </location>
</feature>
<dbReference type="EC" id="3.2.1.51" evidence="3"/>
<evidence type="ECO:0000256" key="1">
    <source>
        <dbReference type="ARBA" id="ARBA00004071"/>
    </source>
</evidence>
<evidence type="ECO:0000259" key="7">
    <source>
        <dbReference type="Pfam" id="PF01120"/>
    </source>
</evidence>
<feature type="domain" description="Alpha-L-fucosidase C-terminal" evidence="8">
    <location>
        <begin position="722"/>
        <end position="800"/>
    </location>
</feature>
<dbReference type="Pfam" id="PF01120">
    <property type="entry name" value="Alpha_L_fucos"/>
    <property type="match status" value="1"/>
</dbReference>
<gene>
    <name evidence="10" type="ORF">D6D20_04890</name>
    <name evidence="9" type="ORF">D6D28_01961</name>
</gene>
<evidence type="ECO:0000256" key="3">
    <source>
        <dbReference type="ARBA" id="ARBA00012662"/>
    </source>
</evidence>
<dbReference type="Proteomes" id="UP000304951">
    <property type="component" value="Unassembled WGS sequence"/>
</dbReference>
<organism evidence="9 11">
    <name type="scientific">Aureobasidium pullulans</name>
    <name type="common">Black yeast</name>
    <name type="synonym">Pullularia pullulans</name>
    <dbReference type="NCBI Taxonomy" id="5580"/>
    <lineage>
        <taxon>Eukaryota</taxon>
        <taxon>Fungi</taxon>
        <taxon>Dikarya</taxon>
        <taxon>Ascomycota</taxon>
        <taxon>Pezizomycotina</taxon>
        <taxon>Dothideomycetes</taxon>
        <taxon>Dothideomycetidae</taxon>
        <taxon>Dothideales</taxon>
        <taxon>Saccotheciaceae</taxon>
        <taxon>Aureobasidium</taxon>
    </lineage>
</organism>
<dbReference type="InterPro" id="IPR013780">
    <property type="entry name" value="Glyco_hydro_b"/>
</dbReference>
<keyword evidence="6" id="KW-0326">Glycosidase</keyword>
<accession>A0A4S8WJW7</accession>
<evidence type="ECO:0000256" key="5">
    <source>
        <dbReference type="ARBA" id="ARBA00022801"/>
    </source>
</evidence>
<dbReference type="Gene3D" id="2.60.40.1180">
    <property type="entry name" value="Golgi alpha-mannosidase II"/>
    <property type="match status" value="1"/>
</dbReference>
<comment type="similarity">
    <text evidence="2">Belongs to the glycosyl hydrolase 29 family.</text>
</comment>
<dbReference type="InterPro" id="IPR017853">
    <property type="entry name" value="GH"/>
</dbReference>
<comment type="function">
    <text evidence="1">Alpha-L-fucosidase is responsible for hydrolyzing the alpha-1,6-linked fucose joined to the reducing-end N-acetylglucosamine of the carbohydrate moieties of glycoproteins.</text>
</comment>
<evidence type="ECO:0000256" key="6">
    <source>
        <dbReference type="ARBA" id="ARBA00023295"/>
    </source>
</evidence>
<dbReference type="GO" id="GO:0016139">
    <property type="term" value="P:glycoside catabolic process"/>
    <property type="evidence" value="ECO:0007669"/>
    <property type="project" value="TreeGrafter"/>
</dbReference>
<protein>
    <recommendedName>
        <fullName evidence="3">alpha-L-fucosidase</fullName>
        <ecNumber evidence="3">3.2.1.51</ecNumber>
    </recommendedName>
</protein>
<reference evidence="11 12" key="1">
    <citation type="submission" date="2018-10" db="EMBL/GenBank/DDBJ databases">
        <title>Fifty Aureobasidium pullulans genomes reveal a recombining polyextremotolerant generalist.</title>
        <authorList>
            <person name="Gostincar C."/>
            <person name="Turk M."/>
            <person name="Zajc J."/>
            <person name="Gunde-Cimerman N."/>
        </authorList>
    </citation>
    <scope>NUCLEOTIDE SEQUENCE [LARGE SCALE GENOMIC DNA]</scope>
    <source>
        <strain evidence="10 12">EXF-10751</strain>
        <strain evidence="9 11">EXF-11900</strain>
    </source>
</reference>
<dbReference type="EMBL" id="QZAN01000046">
    <property type="protein sequence ID" value="THW61657.1"/>
    <property type="molecule type" value="Genomic_DNA"/>
</dbReference>
<name>A0A4S8WJW7_AURPU</name>
<dbReference type="AlphaFoldDB" id="A0A4S8WJW7"/>
<dbReference type="InterPro" id="IPR000933">
    <property type="entry name" value="Glyco_hydro_29"/>
</dbReference>
<comment type="caution">
    <text evidence="9">The sequence shown here is derived from an EMBL/GenBank/DDBJ whole genome shotgun (WGS) entry which is preliminary data.</text>
</comment>
<dbReference type="Proteomes" id="UP000310421">
    <property type="component" value="Unassembled WGS sequence"/>
</dbReference>
<dbReference type="PRINTS" id="PR00741">
    <property type="entry name" value="GLHYDRLASE29"/>
</dbReference>
<dbReference type="SUPFAM" id="SSF51445">
    <property type="entry name" value="(Trans)glycosidases"/>
    <property type="match status" value="1"/>
</dbReference>
<evidence type="ECO:0000313" key="12">
    <source>
        <dbReference type="Proteomes" id="UP000310421"/>
    </source>
</evidence>
<dbReference type="Gene3D" id="3.20.20.80">
    <property type="entry name" value="Glycosidases"/>
    <property type="match status" value="1"/>
</dbReference>
<keyword evidence="4" id="KW-0732">Signal</keyword>
<keyword evidence="5" id="KW-0378">Hydrolase</keyword>
<dbReference type="InterPro" id="IPR016286">
    <property type="entry name" value="FUC_metazoa-typ"/>
</dbReference>
<evidence type="ECO:0000256" key="2">
    <source>
        <dbReference type="ARBA" id="ARBA00007951"/>
    </source>
</evidence>